<dbReference type="OrthoDB" id="9799271at2"/>
<proteinExistence type="inferred from homology"/>
<evidence type="ECO:0000256" key="9">
    <source>
        <dbReference type="RuleBase" id="RU363032"/>
    </source>
</evidence>
<dbReference type="GO" id="GO:0005886">
    <property type="term" value="C:plasma membrane"/>
    <property type="evidence" value="ECO:0007669"/>
    <property type="project" value="UniProtKB-SubCell"/>
</dbReference>
<evidence type="ECO:0000256" key="7">
    <source>
        <dbReference type="ARBA" id="ARBA00023136"/>
    </source>
</evidence>
<gene>
    <name evidence="11" type="ORF">EOI86_09195</name>
</gene>
<keyword evidence="4" id="KW-1003">Cell membrane</keyword>
<dbReference type="Proteomes" id="UP000287447">
    <property type="component" value="Unassembled WGS sequence"/>
</dbReference>
<evidence type="ECO:0000256" key="1">
    <source>
        <dbReference type="ARBA" id="ARBA00004651"/>
    </source>
</evidence>
<keyword evidence="3 9" id="KW-0813">Transport</keyword>
<dbReference type="Pfam" id="PF00528">
    <property type="entry name" value="BPD_transp_1"/>
    <property type="match status" value="1"/>
</dbReference>
<comment type="subcellular location">
    <subcellularLocation>
        <location evidence="1 9">Cell membrane</location>
        <topology evidence="1 9">Multi-pass membrane protein</topology>
    </subcellularLocation>
</comment>
<keyword evidence="6 9" id="KW-1133">Transmembrane helix</keyword>
<dbReference type="RefSeq" id="WP_127765198.1">
    <property type="nucleotide sequence ID" value="NZ_SADE01000001.1"/>
</dbReference>
<evidence type="ECO:0000256" key="6">
    <source>
        <dbReference type="ARBA" id="ARBA00022989"/>
    </source>
</evidence>
<dbReference type="GO" id="GO:0042918">
    <property type="term" value="P:alkanesulfonate transmembrane transport"/>
    <property type="evidence" value="ECO:0007669"/>
    <property type="project" value="UniProtKB-ARBA"/>
</dbReference>
<dbReference type="AlphaFoldDB" id="A0A437QZ82"/>
<evidence type="ECO:0000313" key="12">
    <source>
        <dbReference type="Proteomes" id="UP000287447"/>
    </source>
</evidence>
<protein>
    <submittedName>
        <fullName evidence="11">ABC transporter permease</fullName>
    </submittedName>
</protein>
<name>A0A437QZ82_9PROT</name>
<dbReference type="FunFam" id="1.10.3720.10:FF:000003">
    <property type="entry name" value="Aliphatic sulfonate ABC transporter permease"/>
    <property type="match status" value="1"/>
</dbReference>
<organism evidence="11 12">
    <name type="scientific">Hwanghaeella grinnelliae</name>
    <dbReference type="NCBI Taxonomy" id="2500179"/>
    <lineage>
        <taxon>Bacteria</taxon>
        <taxon>Pseudomonadati</taxon>
        <taxon>Pseudomonadota</taxon>
        <taxon>Alphaproteobacteria</taxon>
        <taxon>Rhodospirillales</taxon>
        <taxon>Rhodospirillaceae</taxon>
        <taxon>Hwanghaeella</taxon>
    </lineage>
</organism>
<dbReference type="InterPro" id="IPR035906">
    <property type="entry name" value="MetI-like_sf"/>
</dbReference>
<keyword evidence="5 9" id="KW-0812">Transmembrane</keyword>
<evidence type="ECO:0000256" key="2">
    <source>
        <dbReference type="ARBA" id="ARBA00009306"/>
    </source>
</evidence>
<dbReference type="InterPro" id="IPR000515">
    <property type="entry name" value="MetI-like"/>
</dbReference>
<feature type="transmembrane region" description="Helical" evidence="9">
    <location>
        <begin position="130"/>
        <end position="153"/>
    </location>
</feature>
<feature type="transmembrane region" description="Helical" evidence="9">
    <location>
        <begin position="71"/>
        <end position="92"/>
    </location>
</feature>
<comment type="caution">
    <text evidence="11">The sequence shown here is derived from an EMBL/GenBank/DDBJ whole genome shotgun (WGS) entry which is preliminary data.</text>
</comment>
<dbReference type="PROSITE" id="PS50928">
    <property type="entry name" value="ABC_TM1"/>
    <property type="match status" value="1"/>
</dbReference>
<evidence type="ECO:0000256" key="4">
    <source>
        <dbReference type="ARBA" id="ARBA00022475"/>
    </source>
</evidence>
<dbReference type="EMBL" id="SADE01000001">
    <property type="protein sequence ID" value="RVU39826.1"/>
    <property type="molecule type" value="Genomic_DNA"/>
</dbReference>
<sequence length="259" mass="27991">MTFLGRAVVALGLPVVCLLLWQIAVSGQRYSLIPPPTEVAMQWWDMLVGGVWDDAYSATMLEHAWASMYRVFGGFGLAAAAGIPLGLLLGRVDLVRRIVDPTLQILRPIPVTAWLPLALILFGIGPKSAFFLVFLGAFWPILLNTVFGVRNADPRLTEAAAMLGVGKTAMFRKVVLPAALPSIFTGLRLSLGISWVVIVIGEMTGVRTGLGAVIMEARQLSRTAVVLSGMVTIGALGFFSDYALLLIGRRLLRWKDGND</sequence>
<keyword evidence="7 9" id="KW-0472">Membrane</keyword>
<comment type="similarity">
    <text evidence="2 9">Belongs to the binding-protein-dependent transport system permease family.</text>
</comment>
<evidence type="ECO:0000256" key="8">
    <source>
        <dbReference type="ARBA" id="ARBA00056719"/>
    </source>
</evidence>
<keyword evidence="12" id="KW-1185">Reference proteome</keyword>
<dbReference type="SUPFAM" id="SSF161098">
    <property type="entry name" value="MetI-like"/>
    <property type="match status" value="1"/>
</dbReference>
<dbReference type="Gene3D" id="1.10.3720.10">
    <property type="entry name" value="MetI-like"/>
    <property type="match status" value="1"/>
</dbReference>
<dbReference type="PANTHER" id="PTHR30151:SF0">
    <property type="entry name" value="ABC TRANSPORTER PERMEASE PROTEIN MJ0413-RELATED"/>
    <property type="match status" value="1"/>
</dbReference>
<accession>A0A437QZ82</accession>
<comment type="function">
    <text evidence="8">Probably part of an ABC transporter complex. Probably responsible for the translocation of the substrate across the membrane.</text>
</comment>
<feature type="transmembrane region" description="Helical" evidence="9">
    <location>
        <begin position="104"/>
        <end position="124"/>
    </location>
</feature>
<dbReference type="CDD" id="cd06261">
    <property type="entry name" value="TM_PBP2"/>
    <property type="match status" value="1"/>
</dbReference>
<evidence type="ECO:0000256" key="5">
    <source>
        <dbReference type="ARBA" id="ARBA00022692"/>
    </source>
</evidence>
<evidence type="ECO:0000259" key="10">
    <source>
        <dbReference type="PROSITE" id="PS50928"/>
    </source>
</evidence>
<feature type="transmembrane region" description="Helical" evidence="9">
    <location>
        <begin position="220"/>
        <end position="245"/>
    </location>
</feature>
<evidence type="ECO:0000313" key="11">
    <source>
        <dbReference type="EMBL" id="RVU39826.1"/>
    </source>
</evidence>
<evidence type="ECO:0000256" key="3">
    <source>
        <dbReference type="ARBA" id="ARBA00022448"/>
    </source>
</evidence>
<reference evidence="12" key="1">
    <citation type="submission" date="2019-01" db="EMBL/GenBank/DDBJ databases">
        <title>Gri0909 isolated from a small marine red alga.</title>
        <authorList>
            <person name="Kim J."/>
            <person name="Jeong S.E."/>
            <person name="Jeon C.O."/>
        </authorList>
    </citation>
    <scope>NUCLEOTIDE SEQUENCE [LARGE SCALE GENOMIC DNA]</scope>
    <source>
        <strain evidence="12">Gri0909</strain>
    </source>
</reference>
<feature type="domain" description="ABC transmembrane type-1" evidence="10">
    <location>
        <begin position="64"/>
        <end position="248"/>
    </location>
</feature>
<dbReference type="PANTHER" id="PTHR30151">
    <property type="entry name" value="ALKANE SULFONATE ABC TRANSPORTER-RELATED, MEMBRANE SUBUNIT"/>
    <property type="match status" value="1"/>
</dbReference>